<keyword evidence="4 6" id="KW-1133">Transmembrane helix</keyword>
<feature type="transmembrane region" description="Helical" evidence="6">
    <location>
        <begin position="85"/>
        <end position="113"/>
    </location>
</feature>
<keyword evidence="3 6" id="KW-0812">Transmembrane</keyword>
<evidence type="ECO:0000313" key="8">
    <source>
        <dbReference type="EMBL" id="SFE41370.1"/>
    </source>
</evidence>
<dbReference type="GO" id="GO:0005886">
    <property type="term" value="C:plasma membrane"/>
    <property type="evidence" value="ECO:0007669"/>
    <property type="project" value="UniProtKB-SubCell"/>
</dbReference>
<dbReference type="STRING" id="930128.SAMN05192532_101773"/>
<dbReference type="OrthoDB" id="1787043at2"/>
<name>A0A1I2AEW1_9BACI</name>
<accession>A0A1I2AEW1</accession>
<evidence type="ECO:0000256" key="6">
    <source>
        <dbReference type="SAM" id="Phobius"/>
    </source>
</evidence>
<reference evidence="8 9" key="1">
    <citation type="submission" date="2016-10" db="EMBL/GenBank/DDBJ databases">
        <authorList>
            <person name="de Groot N.N."/>
        </authorList>
    </citation>
    <scope>NUCLEOTIDE SEQUENCE [LARGE SCALE GENOMIC DNA]</scope>
    <source>
        <strain evidence="8 9">DSM 23995</strain>
    </source>
</reference>
<feature type="domain" description="RDD" evidence="7">
    <location>
        <begin position="5"/>
        <end position="126"/>
    </location>
</feature>
<dbReference type="RefSeq" id="WP_091657553.1">
    <property type="nucleotide sequence ID" value="NZ_FONT01000001.1"/>
</dbReference>
<keyword evidence="9" id="KW-1185">Reference proteome</keyword>
<keyword evidence="5 6" id="KW-0472">Membrane</keyword>
<evidence type="ECO:0000313" key="9">
    <source>
        <dbReference type="Proteomes" id="UP000199516"/>
    </source>
</evidence>
<proteinExistence type="predicted"/>
<dbReference type="PANTHER" id="PTHR36115:SF9">
    <property type="entry name" value="LMO1584 PROTEIN"/>
    <property type="match status" value="1"/>
</dbReference>
<evidence type="ECO:0000256" key="4">
    <source>
        <dbReference type="ARBA" id="ARBA00022989"/>
    </source>
</evidence>
<keyword evidence="2" id="KW-1003">Cell membrane</keyword>
<dbReference type="InterPro" id="IPR051791">
    <property type="entry name" value="Pra-immunoreactive"/>
</dbReference>
<feature type="transmembrane region" description="Helical" evidence="6">
    <location>
        <begin position="45"/>
        <end position="64"/>
    </location>
</feature>
<evidence type="ECO:0000256" key="3">
    <source>
        <dbReference type="ARBA" id="ARBA00022692"/>
    </source>
</evidence>
<protein>
    <submittedName>
        <fullName evidence="8">Uncharacterized membrane protein YckC, RDD family</fullName>
    </submittedName>
</protein>
<comment type="subcellular location">
    <subcellularLocation>
        <location evidence="1">Cell membrane</location>
        <topology evidence="1">Multi-pass membrane protein</topology>
    </subcellularLocation>
</comment>
<gene>
    <name evidence="8" type="ORF">SAMN05192532_101773</name>
</gene>
<dbReference type="Proteomes" id="UP000199516">
    <property type="component" value="Unassembled WGS sequence"/>
</dbReference>
<sequence length="134" mass="14505">MVSNPAGFWIRLLANILDGIIIGLPLGIISYFIAGDMEGDIFTNVLSLLYAVVLPVIWMGYTIGKKITGVRIVKINGKKLGIGSMLLRTVVSGIVYMVTFGIGLLISAFMVGLRSDKRSIHDMIAGTYVTKDNP</sequence>
<evidence type="ECO:0000259" key="7">
    <source>
        <dbReference type="Pfam" id="PF06271"/>
    </source>
</evidence>
<dbReference type="InterPro" id="IPR010432">
    <property type="entry name" value="RDD"/>
</dbReference>
<feature type="transmembrane region" description="Helical" evidence="6">
    <location>
        <begin position="12"/>
        <end position="33"/>
    </location>
</feature>
<dbReference type="PANTHER" id="PTHR36115">
    <property type="entry name" value="PROLINE-RICH ANTIGEN HOMOLOG-RELATED"/>
    <property type="match status" value="1"/>
</dbReference>
<evidence type="ECO:0000256" key="2">
    <source>
        <dbReference type="ARBA" id="ARBA00022475"/>
    </source>
</evidence>
<dbReference type="EMBL" id="FONT01000001">
    <property type="protein sequence ID" value="SFE41370.1"/>
    <property type="molecule type" value="Genomic_DNA"/>
</dbReference>
<evidence type="ECO:0000256" key="5">
    <source>
        <dbReference type="ARBA" id="ARBA00023136"/>
    </source>
</evidence>
<dbReference type="AlphaFoldDB" id="A0A1I2AEW1"/>
<evidence type="ECO:0000256" key="1">
    <source>
        <dbReference type="ARBA" id="ARBA00004651"/>
    </source>
</evidence>
<dbReference type="Pfam" id="PF06271">
    <property type="entry name" value="RDD"/>
    <property type="match status" value="1"/>
</dbReference>
<organism evidence="8 9">
    <name type="scientific">Alteribacillus iranensis</name>
    <dbReference type="NCBI Taxonomy" id="930128"/>
    <lineage>
        <taxon>Bacteria</taxon>
        <taxon>Bacillati</taxon>
        <taxon>Bacillota</taxon>
        <taxon>Bacilli</taxon>
        <taxon>Bacillales</taxon>
        <taxon>Bacillaceae</taxon>
        <taxon>Alteribacillus</taxon>
    </lineage>
</organism>